<evidence type="ECO:0000313" key="4">
    <source>
        <dbReference type="Proteomes" id="UP001431209"/>
    </source>
</evidence>
<gene>
    <name evidence="3" type="ORF">AKO1_004977</name>
</gene>
<feature type="domain" description="AMP-dependent synthetase/ligase" evidence="2">
    <location>
        <begin position="82"/>
        <end position="470"/>
    </location>
</feature>
<dbReference type="GO" id="GO:0016405">
    <property type="term" value="F:CoA-ligase activity"/>
    <property type="evidence" value="ECO:0007669"/>
    <property type="project" value="TreeGrafter"/>
</dbReference>
<dbReference type="PROSITE" id="PS00455">
    <property type="entry name" value="AMP_BINDING"/>
    <property type="match status" value="1"/>
</dbReference>
<keyword evidence="1" id="KW-0472">Membrane</keyword>
<proteinExistence type="predicted"/>
<comment type="caution">
    <text evidence="3">The sequence shown here is derived from an EMBL/GenBank/DDBJ whole genome shotgun (WGS) entry which is preliminary data.</text>
</comment>
<dbReference type="SUPFAM" id="SSF56801">
    <property type="entry name" value="Acetyl-CoA synthetase-like"/>
    <property type="match status" value="1"/>
</dbReference>
<dbReference type="InterPro" id="IPR020845">
    <property type="entry name" value="AMP-binding_CS"/>
</dbReference>
<keyword evidence="1" id="KW-0812">Transmembrane</keyword>
<dbReference type="EMBL" id="JAOPGA020001034">
    <property type="protein sequence ID" value="KAL0484329.1"/>
    <property type="molecule type" value="Genomic_DNA"/>
</dbReference>
<evidence type="ECO:0000259" key="2">
    <source>
        <dbReference type="Pfam" id="PF00501"/>
    </source>
</evidence>
<keyword evidence="1" id="KW-1133">Transmembrane helix</keyword>
<name>A0AAW2Z4K7_9EUKA</name>
<dbReference type="PANTHER" id="PTHR24096">
    <property type="entry name" value="LONG-CHAIN-FATTY-ACID--COA LIGASE"/>
    <property type="match status" value="1"/>
</dbReference>
<dbReference type="Gene3D" id="3.40.50.12780">
    <property type="entry name" value="N-terminal domain of ligase-like"/>
    <property type="match status" value="1"/>
</dbReference>
<dbReference type="Pfam" id="PF00501">
    <property type="entry name" value="AMP-binding"/>
    <property type="match status" value="1"/>
</dbReference>
<dbReference type="InterPro" id="IPR000873">
    <property type="entry name" value="AMP-dep_synth/lig_dom"/>
</dbReference>
<dbReference type="InterPro" id="IPR042099">
    <property type="entry name" value="ANL_N_sf"/>
</dbReference>
<feature type="transmembrane region" description="Helical" evidence="1">
    <location>
        <begin position="160"/>
        <end position="181"/>
    </location>
</feature>
<dbReference type="Proteomes" id="UP001431209">
    <property type="component" value="Unassembled WGS sequence"/>
</dbReference>
<evidence type="ECO:0000313" key="3">
    <source>
        <dbReference type="EMBL" id="KAL0484329.1"/>
    </source>
</evidence>
<keyword evidence="3" id="KW-0436">Ligase</keyword>
<organism evidence="3 4">
    <name type="scientific">Acrasis kona</name>
    <dbReference type="NCBI Taxonomy" id="1008807"/>
    <lineage>
        <taxon>Eukaryota</taxon>
        <taxon>Discoba</taxon>
        <taxon>Heterolobosea</taxon>
        <taxon>Tetramitia</taxon>
        <taxon>Eutetramitia</taxon>
        <taxon>Acrasidae</taxon>
        <taxon>Acrasis</taxon>
    </lineage>
</organism>
<evidence type="ECO:0000256" key="1">
    <source>
        <dbReference type="SAM" id="Phobius"/>
    </source>
</evidence>
<accession>A0AAW2Z4K7</accession>
<feature type="transmembrane region" description="Helical" evidence="1">
    <location>
        <begin position="201"/>
        <end position="219"/>
    </location>
</feature>
<protein>
    <submittedName>
        <fullName evidence="3">4-coumarate-CoA ligase</fullName>
    </submittedName>
</protein>
<dbReference type="AlphaFoldDB" id="A0AAW2Z4K7"/>
<sequence length="637" mass="71779">MSNVTELLKKHALDPNRKDKEAIYFPTPTFNHTNTIAVGLIIATPVTLLISGKLALALLCIGLAIIVANLLKKGEVGYMPPYSHYTFTDIHEMSDSVQSQLLKISQAQKRALLLTPIQMPELFPLANGIMRAGMQMVVLGPHETGYTQFAKWLSRLSLDVVIATPVTFFIVKLLCLVVNFSQGLPTKKVVYVIGKVDSLSYLFYFINRVLFFKHEYYIIDVYNKDYKKSPAIDYHLYKDDDITTLTNTTGSTGNPKVVHITHGMVMSQVESFSELVSDYIVPSQQQSCLCTNIVMTICINCMGLTSIAPPLNVTKLGDMDPVAYMRSVDRFQPIFAFCSPIVWNKVIEHCRKTGKKLSPPMQMLLCGGAPVNIAQHKHLRQYCSDDSKITRKVELMTPYGATEGLPLCHIRTSEILALEYSGVGGVCVGRPVTATTLELGWSVEYPITKSRKRHQIAEIWVSGKNVSPSYELDEESNKKFKYVDPQGKRWHCTGDLGYLDEQDRVWFCGRRSHMFTLANKGKEHMVYPVCMEQVFLHHFGEDIRRCAIIGKGSLEGKGEHNSPKFKSVLLVVELYVGSKITADDILTCYNDNMLQHWKDVTSDCFNCIISDKPLMVDKRHNSKIERIKITELYNSSA</sequence>
<feature type="transmembrane region" description="Helical" evidence="1">
    <location>
        <begin position="54"/>
        <end position="71"/>
    </location>
</feature>
<reference evidence="3 4" key="1">
    <citation type="submission" date="2024-03" db="EMBL/GenBank/DDBJ databases">
        <title>The Acrasis kona genome and developmental transcriptomes reveal deep origins of eukaryotic multicellular pathways.</title>
        <authorList>
            <person name="Sheikh S."/>
            <person name="Fu C.-J."/>
            <person name="Brown M.W."/>
            <person name="Baldauf S.L."/>
        </authorList>
    </citation>
    <scope>NUCLEOTIDE SEQUENCE [LARGE SCALE GENOMIC DNA]</scope>
    <source>
        <strain evidence="3 4">ATCC MYA-3509</strain>
    </source>
</reference>
<keyword evidence="4" id="KW-1185">Reference proteome</keyword>